<feature type="region of interest" description="Disordered" evidence="1">
    <location>
        <begin position="166"/>
        <end position="200"/>
    </location>
</feature>
<reference evidence="2" key="1">
    <citation type="submission" date="2023-09" db="EMBL/GenBank/DDBJ databases">
        <title>Description of first Herbaspirillum huttiense subsp. nephrolepsisexaltata and Herbaspirillum huttiense subsp. lycopersicon.</title>
        <authorList>
            <person name="Poudel M."/>
            <person name="Sharma A."/>
            <person name="Goss E."/>
            <person name="Tapia J.H."/>
            <person name="Harmon C.M."/>
            <person name="Jones J.B."/>
        </authorList>
    </citation>
    <scope>NUCLEOTIDE SEQUENCE</scope>
    <source>
        <strain evidence="2">SE1</strain>
    </source>
</reference>
<sequence>MQNYTEIKESEWVRDSLVELLNNDKSILSNHAGTAFPTVNLQLGMLCLRVDSMVIFQLTSLSPVTWSKFFDLNRIAAYLDSPEFTGTPTVPAMTDTINNSTQIATTAFAQAVLALKVLKTGATLTGPLEAKGGFTSNGLNATNTGYKLADGRDLGSLLVGIAGPTGDKGPTGLTGATGASGSNGAQGPQGPQGPAGPQGPQGRNAIMCNCNCNCNCEGMCCFPTGSQVLMADGTTKDIEAVEDGDLLATINGNAAPVRYLHRAIMAGRRLASFDDGSLSWTEGHLFWARREGKEWWWSASKKGFKRNVELGFLPGLNDNESVLEGVVEYAHLAGFVRRDVSLDEADYNMKVFLPMTADGAPIFVNGYLVASWVDESLYPYAEMRPKLGYNDK</sequence>
<proteinExistence type="predicted"/>
<dbReference type="Proteomes" id="UP001246576">
    <property type="component" value="Unassembled WGS sequence"/>
</dbReference>
<evidence type="ECO:0000313" key="2">
    <source>
        <dbReference type="EMBL" id="MDR9847005.1"/>
    </source>
</evidence>
<dbReference type="SUPFAM" id="SSF51294">
    <property type="entry name" value="Hedgehog/intein (Hint) domain"/>
    <property type="match status" value="1"/>
</dbReference>
<organism evidence="2 3">
    <name type="scientific">Herbaspirillum huttiense subsp. lycopersici</name>
    <dbReference type="NCBI Taxonomy" id="3074428"/>
    <lineage>
        <taxon>Bacteria</taxon>
        <taxon>Pseudomonadati</taxon>
        <taxon>Pseudomonadota</taxon>
        <taxon>Betaproteobacteria</taxon>
        <taxon>Burkholderiales</taxon>
        <taxon>Oxalobacteraceae</taxon>
        <taxon>Herbaspirillum</taxon>
    </lineage>
</organism>
<dbReference type="RefSeq" id="WP_310839427.1">
    <property type="nucleotide sequence ID" value="NZ_JAVLSJ010000001.1"/>
</dbReference>
<evidence type="ECO:0000313" key="3">
    <source>
        <dbReference type="Proteomes" id="UP001246576"/>
    </source>
</evidence>
<dbReference type="Pfam" id="PF01391">
    <property type="entry name" value="Collagen"/>
    <property type="match status" value="1"/>
</dbReference>
<name>A0ABU2EFU1_9BURK</name>
<gene>
    <name evidence="2" type="ORF">RI048_02145</name>
</gene>
<dbReference type="EMBL" id="JAVLSJ010000001">
    <property type="protein sequence ID" value="MDR9847005.1"/>
    <property type="molecule type" value="Genomic_DNA"/>
</dbReference>
<keyword evidence="3" id="KW-1185">Reference proteome</keyword>
<evidence type="ECO:0000256" key="1">
    <source>
        <dbReference type="SAM" id="MobiDB-lite"/>
    </source>
</evidence>
<dbReference type="CDD" id="cd00081">
    <property type="entry name" value="Hint"/>
    <property type="match status" value="1"/>
</dbReference>
<evidence type="ECO:0008006" key="4">
    <source>
        <dbReference type="Google" id="ProtNLM"/>
    </source>
</evidence>
<dbReference type="Gene3D" id="2.170.16.10">
    <property type="entry name" value="Hedgehog/Intein (Hint) domain"/>
    <property type="match status" value="1"/>
</dbReference>
<dbReference type="InterPro" id="IPR036844">
    <property type="entry name" value="Hint_dom_sf"/>
</dbReference>
<protein>
    <recommendedName>
        <fullName evidence="4">Hint domain-containing protein</fullName>
    </recommendedName>
</protein>
<feature type="compositionally biased region" description="Low complexity" evidence="1">
    <location>
        <begin position="170"/>
        <end position="189"/>
    </location>
</feature>
<comment type="caution">
    <text evidence="2">The sequence shown here is derived from an EMBL/GenBank/DDBJ whole genome shotgun (WGS) entry which is preliminary data.</text>
</comment>
<accession>A0ABU2EFU1</accession>
<dbReference type="InterPro" id="IPR008160">
    <property type="entry name" value="Collagen"/>
</dbReference>